<evidence type="ECO:0000313" key="2">
    <source>
        <dbReference type="Proteomes" id="UP001187192"/>
    </source>
</evidence>
<evidence type="ECO:0000313" key="1">
    <source>
        <dbReference type="EMBL" id="GMN38226.1"/>
    </source>
</evidence>
<proteinExistence type="predicted"/>
<dbReference type="Proteomes" id="UP001187192">
    <property type="component" value="Unassembled WGS sequence"/>
</dbReference>
<organism evidence="1 2">
    <name type="scientific">Ficus carica</name>
    <name type="common">Common fig</name>
    <dbReference type="NCBI Taxonomy" id="3494"/>
    <lineage>
        <taxon>Eukaryota</taxon>
        <taxon>Viridiplantae</taxon>
        <taxon>Streptophyta</taxon>
        <taxon>Embryophyta</taxon>
        <taxon>Tracheophyta</taxon>
        <taxon>Spermatophyta</taxon>
        <taxon>Magnoliopsida</taxon>
        <taxon>eudicotyledons</taxon>
        <taxon>Gunneridae</taxon>
        <taxon>Pentapetalae</taxon>
        <taxon>rosids</taxon>
        <taxon>fabids</taxon>
        <taxon>Rosales</taxon>
        <taxon>Moraceae</taxon>
        <taxon>Ficeae</taxon>
        <taxon>Ficus</taxon>
    </lineage>
</organism>
<keyword evidence="2" id="KW-1185">Reference proteome</keyword>
<dbReference type="AlphaFoldDB" id="A0AA88ADF4"/>
<protein>
    <submittedName>
        <fullName evidence="1">Uncharacterized protein</fullName>
    </submittedName>
</protein>
<accession>A0AA88ADF4</accession>
<dbReference type="EMBL" id="BTGU01000007">
    <property type="protein sequence ID" value="GMN38226.1"/>
    <property type="molecule type" value="Genomic_DNA"/>
</dbReference>
<comment type="caution">
    <text evidence="1">The sequence shown here is derived from an EMBL/GenBank/DDBJ whole genome shotgun (WGS) entry which is preliminary data.</text>
</comment>
<gene>
    <name evidence="1" type="ORF">TIFTF001_007458</name>
</gene>
<reference evidence="1" key="1">
    <citation type="submission" date="2023-07" db="EMBL/GenBank/DDBJ databases">
        <title>draft genome sequence of fig (Ficus carica).</title>
        <authorList>
            <person name="Takahashi T."/>
            <person name="Nishimura K."/>
        </authorList>
    </citation>
    <scope>NUCLEOTIDE SEQUENCE</scope>
</reference>
<name>A0AA88ADF4_FICCA</name>
<sequence>MVESRREGAVEGWIALGRGQQRLDTWERGRRRLDRAGRGHRRLDHACGWPGLDCEMRGVRGGEAE</sequence>